<organism evidence="6 7">
    <name type="scientific">Berryella wangjianweii</name>
    <dbReference type="NCBI Taxonomy" id="2734634"/>
    <lineage>
        <taxon>Bacteria</taxon>
        <taxon>Bacillati</taxon>
        <taxon>Actinomycetota</taxon>
        <taxon>Coriobacteriia</taxon>
        <taxon>Eggerthellales</taxon>
        <taxon>Eggerthellaceae</taxon>
        <taxon>Berryella</taxon>
    </lineage>
</organism>
<dbReference type="KEGG" id="bwa:HLV38_03345"/>
<dbReference type="PROSITE" id="PS51257">
    <property type="entry name" value="PROKAR_LIPOPROTEIN"/>
    <property type="match status" value="1"/>
</dbReference>
<evidence type="ECO:0000256" key="5">
    <source>
        <dbReference type="ARBA" id="ARBA00023136"/>
    </source>
</evidence>
<keyword evidence="5" id="KW-0472">Membrane</keyword>
<evidence type="ECO:0000256" key="3">
    <source>
        <dbReference type="ARBA" id="ARBA00022692"/>
    </source>
</evidence>
<dbReference type="PANTHER" id="PTHR30178">
    <property type="entry name" value="INNER MEMBRANE PROTEIN YAAH"/>
    <property type="match status" value="1"/>
</dbReference>
<evidence type="ECO:0000313" key="7">
    <source>
        <dbReference type="Proteomes" id="UP000503297"/>
    </source>
</evidence>
<dbReference type="RefSeq" id="WP_172163391.1">
    <property type="nucleotide sequence ID" value="NZ_CP053716.1"/>
</dbReference>
<evidence type="ECO:0000256" key="2">
    <source>
        <dbReference type="ARBA" id="ARBA00005587"/>
    </source>
</evidence>
<dbReference type="Proteomes" id="UP000503297">
    <property type="component" value="Chromosome"/>
</dbReference>
<dbReference type="Pfam" id="PF01184">
    <property type="entry name" value="Gpr1_Fun34_YaaH"/>
    <property type="match status" value="1"/>
</dbReference>
<dbReference type="NCBIfam" id="NF038013">
    <property type="entry name" value="AceTr_1"/>
    <property type="match status" value="1"/>
</dbReference>
<reference evidence="7" key="1">
    <citation type="submission" date="2020-05" db="EMBL/GenBank/DDBJ databases">
        <title>Novel species in genus Nocardioides.</title>
        <authorList>
            <person name="Zhang G."/>
        </authorList>
    </citation>
    <scope>NUCLEOTIDE SEQUENCE [LARGE SCALE GENOMIC DNA]</scope>
    <source>
        <strain evidence="7">zg-1050</strain>
    </source>
</reference>
<keyword evidence="3" id="KW-0812">Transmembrane</keyword>
<evidence type="ECO:0000256" key="1">
    <source>
        <dbReference type="ARBA" id="ARBA00004141"/>
    </source>
</evidence>
<accession>A0A6M8J8V3</accession>
<keyword evidence="4" id="KW-1133">Transmembrane helix</keyword>
<dbReference type="AlphaFoldDB" id="A0A6M8J8V3"/>
<evidence type="ECO:0000256" key="4">
    <source>
        <dbReference type="ARBA" id="ARBA00022989"/>
    </source>
</evidence>
<name>A0A6M8J8V3_9ACTN</name>
<dbReference type="GO" id="GO:0005886">
    <property type="term" value="C:plasma membrane"/>
    <property type="evidence" value="ECO:0007669"/>
    <property type="project" value="TreeGrafter"/>
</dbReference>
<dbReference type="EMBL" id="CP053716">
    <property type="protein sequence ID" value="QKF07262.1"/>
    <property type="molecule type" value="Genomic_DNA"/>
</dbReference>
<proteinExistence type="inferred from homology"/>
<dbReference type="GO" id="GO:0071422">
    <property type="term" value="P:succinate transmembrane transport"/>
    <property type="evidence" value="ECO:0007669"/>
    <property type="project" value="TreeGrafter"/>
</dbReference>
<comment type="similarity">
    <text evidence="2">Belongs to the acetate uptake transporter (AceTr) (TC 2.A.96) family.</text>
</comment>
<dbReference type="InterPro" id="IPR000791">
    <property type="entry name" value="Gpr1/Fun34/SatP-like"/>
</dbReference>
<dbReference type="PANTHER" id="PTHR30178:SF3">
    <property type="entry name" value="SUCCINATE-ACETATE_PROTON SYMPORTER SATP"/>
    <property type="match status" value="1"/>
</dbReference>
<dbReference type="InterPro" id="IPR047623">
    <property type="entry name" value="SatP"/>
</dbReference>
<protein>
    <submittedName>
        <fullName evidence="6">Acetate uptake transporter</fullName>
    </submittedName>
</protein>
<comment type="subcellular location">
    <subcellularLocation>
        <location evidence="1">Membrane</location>
        <topology evidence="1">Multi-pass membrane protein</topology>
    </subcellularLocation>
</comment>
<sequence length="188" mass="19817">MAAIKEKKANPGPLGLLGFGCTTILLNLHNAGVLEQSIAIVAMGLCLGGLAQVIAGILEFRGGNTFPGTAFTAYGLFWWSLVLIWVNPFAGAGIAKASHASMGFYLLLWCLFTLCMFIGTLKHNRATQVVFGSLALLFLVLALENFLAMPSLAVVAGVVGIFCGASAVYTAFGTILEEEYGRQLLPLG</sequence>
<keyword evidence="7" id="KW-1185">Reference proteome</keyword>
<gene>
    <name evidence="6" type="ORF">HLV38_03345</name>
</gene>
<evidence type="ECO:0000313" key="6">
    <source>
        <dbReference type="EMBL" id="QKF07262.1"/>
    </source>
</evidence>
<dbReference type="GO" id="GO:0015360">
    <property type="term" value="F:acetate:proton symporter activity"/>
    <property type="evidence" value="ECO:0007669"/>
    <property type="project" value="TreeGrafter"/>
</dbReference>